<evidence type="ECO:0000313" key="5">
    <source>
        <dbReference type="Proteomes" id="UP000503169"/>
    </source>
</evidence>
<protein>
    <submittedName>
        <fullName evidence="2">Uncharacterized protein</fullName>
    </submittedName>
</protein>
<dbReference type="AlphaFoldDB" id="A0A1D7ZYJ7"/>
<evidence type="ECO:0000256" key="1">
    <source>
        <dbReference type="SAM" id="MobiDB-lite"/>
    </source>
</evidence>
<dbReference type="PATRIC" id="fig|1613.112.peg.1559"/>
<evidence type="ECO:0000313" key="4">
    <source>
        <dbReference type="Proteomes" id="UP000094714"/>
    </source>
</evidence>
<accession>A0A1D7ZYJ7</accession>
<evidence type="ECO:0000313" key="2">
    <source>
        <dbReference type="EMBL" id="AOR74943.1"/>
    </source>
</evidence>
<dbReference type="Proteomes" id="UP000503169">
    <property type="component" value="Chromosome"/>
</dbReference>
<reference evidence="2 4" key="1">
    <citation type="submission" date="2016-09" db="EMBL/GenBank/DDBJ databases">
        <title>Genome Sequence of the Lactobacillus fermentum strain NCC2970 (CNCM I-5068).</title>
        <authorList>
            <person name="Barretto C."/>
            <person name="Ngom-Bru C."/>
            <person name="Genevaz A."/>
            <person name="Fournier C."/>
            <person name="Moine D."/>
            <person name="Kassam M."/>
            <person name="Iltis A."/>
            <person name="Sagory-Zalkind P."/>
            <person name="Faucherand G."/>
            <person name="Descombes P."/>
            <person name="Duboux S."/>
        </authorList>
    </citation>
    <scope>NUCLEOTIDE SEQUENCE [LARGE SCALE GENOMIC DNA]</scope>
    <source>
        <strain evidence="2 4">NCC2970</strain>
    </source>
</reference>
<dbReference type="RefSeq" id="WP_012391021.1">
    <property type="nucleotide sequence ID" value="NZ_AP024320.1"/>
</dbReference>
<gene>
    <name evidence="3" type="ORF">HCY95_00686</name>
    <name evidence="2" type="ORF">LACFE_CDS1493</name>
</gene>
<organism evidence="2 4">
    <name type="scientific">Limosilactobacillus fermentum</name>
    <name type="common">Lactobacillus fermentum</name>
    <dbReference type="NCBI Taxonomy" id="1613"/>
    <lineage>
        <taxon>Bacteria</taxon>
        <taxon>Bacillati</taxon>
        <taxon>Bacillota</taxon>
        <taxon>Bacilli</taxon>
        <taxon>Lactobacillales</taxon>
        <taxon>Lactobacillaceae</taxon>
        <taxon>Limosilactobacillus</taxon>
    </lineage>
</organism>
<dbReference type="InterPro" id="IPR047909">
    <property type="entry name" value="SPJ_0845-like_N"/>
</dbReference>
<dbReference type="EMBL" id="CP050919">
    <property type="protein sequence ID" value="QIX58251.1"/>
    <property type="molecule type" value="Genomic_DNA"/>
</dbReference>
<dbReference type="EMBL" id="CP017151">
    <property type="protein sequence ID" value="AOR74943.1"/>
    <property type="molecule type" value="Genomic_DNA"/>
</dbReference>
<evidence type="ECO:0000313" key="3">
    <source>
        <dbReference type="EMBL" id="QIX58251.1"/>
    </source>
</evidence>
<feature type="compositionally biased region" description="Basic and acidic residues" evidence="1">
    <location>
        <begin position="27"/>
        <end position="48"/>
    </location>
</feature>
<dbReference type="Proteomes" id="UP000094714">
    <property type="component" value="Chromosome"/>
</dbReference>
<proteinExistence type="predicted"/>
<feature type="region of interest" description="Disordered" evidence="1">
    <location>
        <begin position="19"/>
        <end position="48"/>
    </location>
</feature>
<dbReference type="NCBIfam" id="NF040897">
    <property type="entry name" value="SPJ_0845_Nterm"/>
    <property type="match status" value="1"/>
</dbReference>
<name>A0A1D7ZYJ7_LIMFE</name>
<sequence length="48" mass="5330">MGLVTRRSDKLDDLFNKFASDPLKPVKKPDDQPKDAKEDAAKKEGSAK</sequence>
<reference evidence="3 5" key="2">
    <citation type="submission" date="2020-04" db="EMBL/GenBank/DDBJ databases">
        <title>Novel strain L. Fermentum HFD1 producer antibacterial peptides.</title>
        <authorList>
            <person name="Ozhegov G.D."/>
            <person name="Pavlova A.S."/>
            <person name="Zhuravleva D.E."/>
            <person name="Gogoleva N.V."/>
            <person name="Shagimardanova E.I."/>
            <person name="Markelova M.I."/>
            <person name="Yarullina D.R."/>
            <person name="Kayumov A.R."/>
        </authorList>
    </citation>
    <scope>NUCLEOTIDE SEQUENCE [LARGE SCALE GENOMIC DNA]</scope>
    <source>
        <strain evidence="3 5">HFD1</strain>
    </source>
</reference>